<dbReference type="SUPFAM" id="SSF57362">
    <property type="entry name" value="BPTI-like"/>
    <property type="match status" value="1"/>
</dbReference>
<dbReference type="InterPro" id="IPR002223">
    <property type="entry name" value="Kunitz_BPTI"/>
</dbReference>
<feature type="domain" description="BPTI/Kunitz inhibitor" evidence="4">
    <location>
        <begin position="25"/>
        <end position="78"/>
    </location>
</feature>
<name>A0AAN5DH97_9BILA</name>
<evidence type="ECO:0000313" key="5">
    <source>
        <dbReference type="EMBL" id="GMR62981.1"/>
    </source>
</evidence>
<dbReference type="GO" id="GO:0005615">
    <property type="term" value="C:extracellular space"/>
    <property type="evidence" value="ECO:0007669"/>
    <property type="project" value="TreeGrafter"/>
</dbReference>
<dbReference type="Pfam" id="PF00014">
    <property type="entry name" value="Kunitz_BPTI"/>
    <property type="match status" value="1"/>
</dbReference>
<dbReference type="AlphaFoldDB" id="A0AAN5DH97"/>
<dbReference type="EMBL" id="BTRK01000006">
    <property type="protein sequence ID" value="GMR62981.1"/>
    <property type="molecule type" value="Genomic_DNA"/>
</dbReference>
<keyword evidence="6" id="KW-1185">Reference proteome</keyword>
<evidence type="ECO:0000256" key="1">
    <source>
        <dbReference type="ARBA" id="ARBA00022690"/>
    </source>
</evidence>
<reference evidence="6" key="1">
    <citation type="submission" date="2022-10" db="EMBL/GenBank/DDBJ databases">
        <title>Genome assembly of Pristionchus species.</title>
        <authorList>
            <person name="Yoshida K."/>
            <person name="Sommer R.J."/>
        </authorList>
    </citation>
    <scope>NUCLEOTIDE SEQUENCE [LARGE SCALE GENOMIC DNA]</scope>
    <source>
        <strain evidence="6">RS5460</strain>
    </source>
</reference>
<dbReference type="Proteomes" id="UP001328107">
    <property type="component" value="Unassembled WGS sequence"/>
</dbReference>
<evidence type="ECO:0000259" key="4">
    <source>
        <dbReference type="PROSITE" id="PS50279"/>
    </source>
</evidence>
<gene>
    <name evidence="5" type="ORF">PMAYCL1PPCAC_33176</name>
</gene>
<dbReference type="PROSITE" id="PS00280">
    <property type="entry name" value="BPTI_KUNITZ_1"/>
    <property type="match status" value="1"/>
</dbReference>
<sequence>LLLCMTIIISLAIARSTRKWSEDDCLPTISSDYENICDAYNSMWHFNPRSGECEEFSYGGCGGNNNIYETQADCEKRCKNRRKMSEIQILFESFS</sequence>
<dbReference type="InterPro" id="IPR036880">
    <property type="entry name" value="Kunitz_BPTI_sf"/>
</dbReference>
<dbReference type="Gene3D" id="4.10.410.10">
    <property type="entry name" value="Pancreatic trypsin inhibitor Kunitz domain"/>
    <property type="match status" value="1"/>
</dbReference>
<accession>A0AAN5DH97</accession>
<evidence type="ECO:0000256" key="2">
    <source>
        <dbReference type="ARBA" id="ARBA00022900"/>
    </source>
</evidence>
<dbReference type="PANTHER" id="PTHR10083">
    <property type="entry name" value="KUNITZ-TYPE PROTEASE INHIBITOR-RELATED"/>
    <property type="match status" value="1"/>
</dbReference>
<protein>
    <recommendedName>
        <fullName evidence="4">BPTI/Kunitz inhibitor domain-containing protein</fullName>
    </recommendedName>
</protein>
<feature type="non-terminal residue" evidence="5">
    <location>
        <position position="1"/>
    </location>
</feature>
<evidence type="ECO:0000256" key="3">
    <source>
        <dbReference type="ARBA" id="ARBA00023157"/>
    </source>
</evidence>
<dbReference type="SMART" id="SM00131">
    <property type="entry name" value="KU"/>
    <property type="match status" value="1"/>
</dbReference>
<keyword evidence="1" id="KW-0646">Protease inhibitor</keyword>
<dbReference type="InterPro" id="IPR050098">
    <property type="entry name" value="TFPI/VKTCI-like"/>
</dbReference>
<dbReference type="GO" id="GO:0004867">
    <property type="term" value="F:serine-type endopeptidase inhibitor activity"/>
    <property type="evidence" value="ECO:0007669"/>
    <property type="project" value="UniProtKB-KW"/>
</dbReference>
<dbReference type="PROSITE" id="PS50279">
    <property type="entry name" value="BPTI_KUNITZ_2"/>
    <property type="match status" value="1"/>
</dbReference>
<keyword evidence="2" id="KW-0722">Serine protease inhibitor</keyword>
<dbReference type="FunFam" id="4.10.410.10:FF:000020">
    <property type="entry name" value="Collagen, type VI, alpha 3"/>
    <property type="match status" value="1"/>
</dbReference>
<organism evidence="5 6">
    <name type="scientific">Pristionchus mayeri</name>
    <dbReference type="NCBI Taxonomy" id="1317129"/>
    <lineage>
        <taxon>Eukaryota</taxon>
        <taxon>Metazoa</taxon>
        <taxon>Ecdysozoa</taxon>
        <taxon>Nematoda</taxon>
        <taxon>Chromadorea</taxon>
        <taxon>Rhabditida</taxon>
        <taxon>Rhabditina</taxon>
        <taxon>Diplogasteromorpha</taxon>
        <taxon>Diplogasteroidea</taxon>
        <taxon>Neodiplogasteridae</taxon>
        <taxon>Pristionchus</taxon>
    </lineage>
</organism>
<dbReference type="PANTHER" id="PTHR10083:SF374">
    <property type="entry name" value="BPTI_KUNITZ INHIBITOR DOMAIN-CONTAINING PROTEIN"/>
    <property type="match status" value="1"/>
</dbReference>
<comment type="caution">
    <text evidence="5">The sequence shown here is derived from an EMBL/GenBank/DDBJ whole genome shotgun (WGS) entry which is preliminary data.</text>
</comment>
<dbReference type="PRINTS" id="PR00759">
    <property type="entry name" value="BASICPTASE"/>
</dbReference>
<proteinExistence type="predicted"/>
<dbReference type="InterPro" id="IPR020901">
    <property type="entry name" value="Prtase_inh_Kunz-CS"/>
</dbReference>
<evidence type="ECO:0000313" key="6">
    <source>
        <dbReference type="Proteomes" id="UP001328107"/>
    </source>
</evidence>
<keyword evidence="3" id="KW-1015">Disulfide bond</keyword>